<evidence type="ECO:0000256" key="2">
    <source>
        <dbReference type="SAM" id="MobiDB-lite"/>
    </source>
</evidence>
<dbReference type="EnsemblMetazoa" id="XM_021058883.2">
    <property type="protein sequence ID" value="XP_020914542.1"/>
    <property type="gene ID" value="LOC110252117"/>
</dbReference>
<dbReference type="PANTHER" id="PTHR13602:SF2">
    <property type="entry name" value="UPF0488 PROTEIN C8ORF33"/>
    <property type="match status" value="1"/>
</dbReference>
<protein>
    <submittedName>
        <fullName evidence="3">Uncharacterized protein</fullName>
    </submittedName>
</protein>
<dbReference type="Proteomes" id="UP000887567">
    <property type="component" value="Unplaced"/>
</dbReference>
<evidence type="ECO:0000313" key="3">
    <source>
        <dbReference type="EnsemblMetazoa" id="XP_020914542.1"/>
    </source>
</evidence>
<evidence type="ECO:0000313" key="4">
    <source>
        <dbReference type="Proteomes" id="UP000887567"/>
    </source>
</evidence>
<keyword evidence="4" id="KW-1185">Reference proteome</keyword>
<name>A0A913Y5Q1_EXADI</name>
<reference evidence="3" key="1">
    <citation type="submission" date="2022-11" db="UniProtKB">
        <authorList>
            <consortium name="EnsemblMetazoa"/>
        </authorList>
    </citation>
    <scope>IDENTIFICATION</scope>
</reference>
<dbReference type="AlphaFoldDB" id="A0A913Y5Q1"/>
<comment type="similarity">
    <text evidence="1">Belongs to the UPF0488 family.</text>
</comment>
<sequence>MADEGDQKDVQEESSNKGELTAKQKKNKKKKEAAKRKKQEQRENEASDPMDNATNQEPMSPQDKLESELAWCINQLEIGLKVQKPDKTTSSHTEQLIKNLKSPKVPLPKKRQIMRSVFGDYRKKIQDDLKKGHSLVPEKSAKVYPVKKHQQKSVFLRVAQDTKQTNHESVDGMKQSNGNNEPSEALIGQEWKFEPSGGDFKFNFESKEM</sequence>
<feature type="region of interest" description="Disordered" evidence="2">
    <location>
        <begin position="162"/>
        <end position="183"/>
    </location>
</feature>
<organism evidence="3 4">
    <name type="scientific">Exaiptasia diaphana</name>
    <name type="common">Tropical sea anemone</name>
    <name type="synonym">Aiptasia pulchella</name>
    <dbReference type="NCBI Taxonomy" id="2652724"/>
    <lineage>
        <taxon>Eukaryota</taxon>
        <taxon>Metazoa</taxon>
        <taxon>Cnidaria</taxon>
        <taxon>Anthozoa</taxon>
        <taxon>Hexacorallia</taxon>
        <taxon>Actiniaria</taxon>
        <taxon>Aiptasiidae</taxon>
        <taxon>Exaiptasia</taxon>
    </lineage>
</organism>
<dbReference type="KEGG" id="epa:110252117"/>
<feature type="region of interest" description="Disordered" evidence="2">
    <location>
        <begin position="84"/>
        <end position="111"/>
    </location>
</feature>
<feature type="region of interest" description="Disordered" evidence="2">
    <location>
        <begin position="1"/>
        <end position="66"/>
    </location>
</feature>
<dbReference type="PANTHER" id="PTHR13602">
    <property type="entry name" value="UPF0488 PROTEIN C8ORF33"/>
    <property type="match status" value="1"/>
</dbReference>
<dbReference type="InterPro" id="IPR029274">
    <property type="entry name" value="DUF4615"/>
</dbReference>
<proteinExistence type="inferred from homology"/>
<accession>A0A913Y5Q1</accession>
<feature type="compositionally biased region" description="Basic and acidic residues" evidence="2">
    <location>
        <begin position="1"/>
        <end position="22"/>
    </location>
</feature>
<dbReference type="RefSeq" id="XP_020914542.1">
    <property type="nucleotide sequence ID" value="XM_021058883.2"/>
</dbReference>
<dbReference type="GeneID" id="110252117"/>
<dbReference type="Pfam" id="PF15393">
    <property type="entry name" value="DUF4615"/>
    <property type="match status" value="1"/>
</dbReference>
<evidence type="ECO:0000256" key="1">
    <source>
        <dbReference type="ARBA" id="ARBA00005707"/>
    </source>
</evidence>
<feature type="compositionally biased region" description="Basic residues" evidence="2">
    <location>
        <begin position="23"/>
        <end position="39"/>
    </location>
</feature>
<dbReference type="OrthoDB" id="20277at2759"/>
<dbReference type="OMA" id="MRAMTGE"/>